<keyword evidence="1" id="KW-0472">Membrane</keyword>
<keyword evidence="1" id="KW-0812">Transmembrane</keyword>
<protein>
    <submittedName>
        <fullName evidence="2">Uncharacterized protein</fullName>
    </submittedName>
</protein>
<feature type="transmembrane region" description="Helical" evidence="1">
    <location>
        <begin position="399"/>
        <end position="421"/>
    </location>
</feature>
<feature type="transmembrane region" description="Helical" evidence="1">
    <location>
        <begin position="273"/>
        <end position="300"/>
    </location>
</feature>
<dbReference type="Proteomes" id="UP001275084">
    <property type="component" value="Unassembled WGS sequence"/>
</dbReference>
<comment type="caution">
    <text evidence="2">The sequence shown here is derived from an EMBL/GenBank/DDBJ whole genome shotgun (WGS) entry which is preliminary data.</text>
</comment>
<keyword evidence="3" id="KW-1185">Reference proteome</keyword>
<evidence type="ECO:0000313" key="2">
    <source>
        <dbReference type="EMBL" id="KAK3349713.1"/>
    </source>
</evidence>
<dbReference type="AlphaFoldDB" id="A0AAJ0HF59"/>
<evidence type="ECO:0000313" key="3">
    <source>
        <dbReference type="Proteomes" id="UP001275084"/>
    </source>
</evidence>
<dbReference type="EMBL" id="JAUIQD010000005">
    <property type="protein sequence ID" value="KAK3349713.1"/>
    <property type="molecule type" value="Genomic_DNA"/>
</dbReference>
<reference evidence="2" key="1">
    <citation type="journal article" date="2023" name="Mol. Phylogenet. Evol.">
        <title>Genome-scale phylogeny and comparative genomics of the fungal order Sordariales.</title>
        <authorList>
            <person name="Hensen N."/>
            <person name="Bonometti L."/>
            <person name="Westerberg I."/>
            <person name="Brannstrom I.O."/>
            <person name="Guillou S."/>
            <person name="Cros-Aarteil S."/>
            <person name="Calhoun S."/>
            <person name="Haridas S."/>
            <person name="Kuo A."/>
            <person name="Mondo S."/>
            <person name="Pangilinan J."/>
            <person name="Riley R."/>
            <person name="LaButti K."/>
            <person name="Andreopoulos B."/>
            <person name="Lipzen A."/>
            <person name="Chen C."/>
            <person name="Yan M."/>
            <person name="Daum C."/>
            <person name="Ng V."/>
            <person name="Clum A."/>
            <person name="Steindorff A."/>
            <person name="Ohm R.A."/>
            <person name="Martin F."/>
            <person name="Silar P."/>
            <person name="Natvig D.O."/>
            <person name="Lalanne C."/>
            <person name="Gautier V."/>
            <person name="Ament-Velasquez S.L."/>
            <person name="Kruys A."/>
            <person name="Hutchinson M.I."/>
            <person name="Powell A.J."/>
            <person name="Barry K."/>
            <person name="Miller A.N."/>
            <person name="Grigoriev I.V."/>
            <person name="Debuchy R."/>
            <person name="Gladieux P."/>
            <person name="Hiltunen Thoren M."/>
            <person name="Johannesson H."/>
        </authorList>
    </citation>
    <scope>NUCLEOTIDE SEQUENCE</scope>
    <source>
        <strain evidence="2">CBS 955.72</strain>
    </source>
</reference>
<name>A0AAJ0HF59_9PEZI</name>
<evidence type="ECO:0000256" key="1">
    <source>
        <dbReference type="SAM" id="Phobius"/>
    </source>
</evidence>
<reference evidence="2" key="2">
    <citation type="submission" date="2023-06" db="EMBL/GenBank/DDBJ databases">
        <authorList>
            <consortium name="Lawrence Berkeley National Laboratory"/>
            <person name="Haridas S."/>
            <person name="Hensen N."/>
            <person name="Bonometti L."/>
            <person name="Westerberg I."/>
            <person name="Brannstrom I.O."/>
            <person name="Guillou S."/>
            <person name="Cros-Aarteil S."/>
            <person name="Calhoun S."/>
            <person name="Kuo A."/>
            <person name="Mondo S."/>
            <person name="Pangilinan J."/>
            <person name="Riley R."/>
            <person name="Labutti K."/>
            <person name="Andreopoulos B."/>
            <person name="Lipzen A."/>
            <person name="Chen C."/>
            <person name="Yanf M."/>
            <person name="Daum C."/>
            <person name="Ng V."/>
            <person name="Clum A."/>
            <person name="Steindorff A."/>
            <person name="Ohm R."/>
            <person name="Martin F."/>
            <person name="Silar P."/>
            <person name="Natvig D."/>
            <person name="Lalanne C."/>
            <person name="Gautier V."/>
            <person name="Ament-Velasquez S.L."/>
            <person name="Kruys A."/>
            <person name="Hutchinson M.I."/>
            <person name="Powell A.J."/>
            <person name="Barry K."/>
            <person name="Miller A.N."/>
            <person name="Grigoriev I.V."/>
            <person name="Debuchy R."/>
            <person name="Gladieux P."/>
            <person name="Thoren M.H."/>
            <person name="Johannesson H."/>
        </authorList>
    </citation>
    <scope>NUCLEOTIDE SEQUENCE</scope>
    <source>
        <strain evidence="2">CBS 955.72</strain>
    </source>
</reference>
<gene>
    <name evidence="2" type="ORF">B0T25DRAFT_570320</name>
</gene>
<keyword evidence="1" id="KW-1133">Transmembrane helix</keyword>
<organism evidence="2 3">
    <name type="scientific">Lasiosphaeria hispida</name>
    <dbReference type="NCBI Taxonomy" id="260671"/>
    <lineage>
        <taxon>Eukaryota</taxon>
        <taxon>Fungi</taxon>
        <taxon>Dikarya</taxon>
        <taxon>Ascomycota</taxon>
        <taxon>Pezizomycotina</taxon>
        <taxon>Sordariomycetes</taxon>
        <taxon>Sordariomycetidae</taxon>
        <taxon>Sordariales</taxon>
        <taxon>Lasiosphaeriaceae</taxon>
        <taxon>Lasiosphaeria</taxon>
    </lineage>
</organism>
<sequence length="441" mass="48985">MSFGLNDITTVARLLATLIDRIRTGPQEFRELATDLLLAQSCIRQIEAHQTVFQSRAARLTRLDRDTTAAVFGDIQAGLAELQRELDGHRSQNALGRALDHAVAERQRVLRDRLQFQFSKLGILYQSFSLAQGARMAEALREIRLARLYDEEEDAALTESITDFRRKYVERGDHRGGSSASAGANADAAAVDVEVAPSVMTGHSKDRLVRQWMGDVARFEKGTYFDGFSEVGVGDGATAGDPSPPPPPPSRGFLWHFMLWDIRRRKRTCSRQTALALGFIFPAVVTGASFAMSPFLIWAATMADQGVPLSYYLLMKVYNLNFMQIIANSIILITTLVAFYASVVYKHTSRTCNRLARLMSSLCFASYALVFTYGAMYWNRQRPHLASTVHLHNAVTISSLVYGFFGLVAMVASLAFSGIASSRWMGGRKEKNDQDNDEGKP</sequence>
<accession>A0AAJ0HF59</accession>
<feature type="transmembrane region" description="Helical" evidence="1">
    <location>
        <begin position="355"/>
        <end position="379"/>
    </location>
</feature>
<proteinExistence type="predicted"/>
<feature type="transmembrane region" description="Helical" evidence="1">
    <location>
        <begin position="320"/>
        <end position="343"/>
    </location>
</feature>